<organism evidence="2 3">
    <name type="scientific">Kwoniella shivajii</name>
    <dbReference type="NCBI Taxonomy" id="564305"/>
    <lineage>
        <taxon>Eukaryota</taxon>
        <taxon>Fungi</taxon>
        <taxon>Dikarya</taxon>
        <taxon>Basidiomycota</taxon>
        <taxon>Agaricomycotina</taxon>
        <taxon>Tremellomycetes</taxon>
        <taxon>Tremellales</taxon>
        <taxon>Cryptococcaceae</taxon>
        <taxon>Kwoniella</taxon>
    </lineage>
</organism>
<feature type="compositionally biased region" description="Polar residues" evidence="1">
    <location>
        <begin position="11"/>
        <end position="22"/>
    </location>
</feature>
<sequence>MLSFYRKPETIRNSVASSNNHQAEPGARNAPSISDSTPGTQEPKMGDEGFDWENALSKLPTFEASAERTVDPYLAENQNTSATDFSISLQDTNRTFDSTNSVTAAPWDLDDQELLMEDEHFDWDKHFAHLAGEFTFEPLS</sequence>
<evidence type="ECO:0000313" key="3">
    <source>
        <dbReference type="Proteomes" id="UP001329825"/>
    </source>
</evidence>
<feature type="compositionally biased region" description="Basic and acidic residues" evidence="1">
    <location>
        <begin position="1"/>
        <end position="10"/>
    </location>
</feature>
<dbReference type="EMBL" id="CP141883">
    <property type="protein sequence ID" value="WRT65806.1"/>
    <property type="molecule type" value="Genomic_DNA"/>
</dbReference>
<evidence type="ECO:0000256" key="1">
    <source>
        <dbReference type="SAM" id="MobiDB-lite"/>
    </source>
</evidence>
<dbReference type="Proteomes" id="UP001329825">
    <property type="component" value="Chromosome 3"/>
</dbReference>
<reference evidence="2 3" key="1">
    <citation type="submission" date="2024-01" db="EMBL/GenBank/DDBJ databases">
        <title>Comparative genomics of Cryptococcus and Kwoniella reveals pathogenesis evolution and contrasting modes of karyotype evolution via chromosome fusion or intercentromeric recombination.</title>
        <authorList>
            <person name="Coelho M.A."/>
            <person name="David-Palma M."/>
            <person name="Shea T."/>
            <person name="Bowers K."/>
            <person name="McGinley-Smith S."/>
            <person name="Mohammad A.W."/>
            <person name="Gnirke A."/>
            <person name="Yurkov A.M."/>
            <person name="Nowrousian M."/>
            <person name="Sun S."/>
            <person name="Cuomo C.A."/>
            <person name="Heitman J."/>
        </authorList>
    </citation>
    <scope>NUCLEOTIDE SEQUENCE [LARGE SCALE GENOMIC DNA]</scope>
    <source>
        <strain evidence="2">CBS 11374</strain>
    </source>
</reference>
<gene>
    <name evidence="2" type="ORF">IL334_002755</name>
</gene>
<feature type="region of interest" description="Disordered" evidence="1">
    <location>
        <begin position="1"/>
        <end position="53"/>
    </location>
</feature>
<dbReference type="RefSeq" id="XP_062790546.1">
    <property type="nucleotide sequence ID" value="XM_062934495.1"/>
</dbReference>
<dbReference type="GeneID" id="87954886"/>
<name>A0ABZ1CW02_9TREE</name>
<protein>
    <recommendedName>
        <fullName evidence="4">AGC-kinase C-terminal domain-containing protein</fullName>
    </recommendedName>
</protein>
<feature type="compositionally biased region" description="Polar residues" evidence="1">
    <location>
        <begin position="31"/>
        <end position="40"/>
    </location>
</feature>
<proteinExistence type="predicted"/>
<evidence type="ECO:0000313" key="2">
    <source>
        <dbReference type="EMBL" id="WRT65806.1"/>
    </source>
</evidence>
<evidence type="ECO:0008006" key="4">
    <source>
        <dbReference type="Google" id="ProtNLM"/>
    </source>
</evidence>
<accession>A0ABZ1CW02</accession>
<keyword evidence="3" id="KW-1185">Reference proteome</keyword>